<dbReference type="AlphaFoldDB" id="A0A1I0V7U4"/>
<feature type="transmembrane region" description="Helical" evidence="2">
    <location>
        <begin position="26"/>
        <end position="48"/>
    </location>
</feature>
<feature type="region of interest" description="Disordered" evidence="1">
    <location>
        <begin position="1"/>
        <end position="21"/>
    </location>
</feature>
<evidence type="ECO:0000256" key="1">
    <source>
        <dbReference type="SAM" id="MobiDB-lite"/>
    </source>
</evidence>
<sequence>MTTTARQSTGPAGPTDSGPSGRARPFAVAALAVAVLYGALRTCWQLLGSPTELSARGGDLIGFTGWSAIGLCAVAALAAGALATLRLTGAARTALLVLAMVVSVALLGASAMLLLDVVGGILPGLGIRFYPLGALSRAACVGTAVLLMLATLAYRKATHSGCPDCGRGDDGPTEPRRTPAWAYWAAYLSVAGCVARIIAQLVVGMDQTPVGGGISVILFEVGFVLGGTLLPLALVHTWGLIWPRWLPRLAGRRVPRWLVLGPGIGISAGLVVYFGLMLLTMAAERLQGRNPFPPSDGLVLPEAFFWISVPAYLLWGLGMAGAALSYQRRTRPTCVTCAA</sequence>
<protein>
    <recommendedName>
        <fullName evidence="5">DUF3995 domain-containing protein</fullName>
    </recommendedName>
</protein>
<evidence type="ECO:0000313" key="4">
    <source>
        <dbReference type="Proteomes" id="UP000243799"/>
    </source>
</evidence>
<proteinExistence type="predicted"/>
<dbReference type="EMBL" id="FOKG01000001">
    <property type="protein sequence ID" value="SFA72411.1"/>
    <property type="molecule type" value="Genomic_DNA"/>
</dbReference>
<evidence type="ECO:0000313" key="3">
    <source>
        <dbReference type="EMBL" id="SFA72411.1"/>
    </source>
</evidence>
<keyword evidence="2" id="KW-0812">Transmembrane</keyword>
<feature type="transmembrane region" description="Helical" evidence="2">
    <location>
        <begin position="95"/>
        <end position="115"/>
    </location>
</feature>
<feature type="compositionally biased region" description="Polar residues" evidence="1">
    <location>
        <begin position="1"/>
        <end position="10"/>
    </location>
</feature>
<accession>A0A1I0V7U4</accession>
<keyword evidence="2" id="KW-1133">Transmembrane helix</keyword>
<evidence type="ECO:0000256" key="2">
    <source>
        <dbReference type="SAM" id="Phobius"/>
    </source>
</evidence>
<keyword evidence="4" id="KW-1185">Reference proteome</keyword>
<reference evidence="4" key="1">
    <citation type="submission" date="2016-10" db="EMBL/GenBank/DDBJ databases">
        <authorList>
            <person name="Varghese N."/>
            <person name="Submissions S."/>
        </authorList>
    </citation>
    <scope>NUCLEOTIDE SEQUENCE [LARGE SCALE GENOMIC DNA]</scope>
    <source>
        <strain evidence="4">CGMCC 4.3568</strain>
    </source>
</reference>
<feature type="transmembrane region" description="Helical" evidence="2">
    <location>
        <begin position="60"/>
        <end position="83"/>
    </location>
</feature>
<organism evidence="3 4">
    <name type="scientific">Amycolatopsis marina</name>
    <dbReference type="NCBI Taxonomy" id="490629"/>
    <lineage>
        <taxon>Bacteria</taxon>
        <taxon>Bacillati</taxon>
        <taxon>Actinomycetota</taxon>
        <taxon>Actinomycetes</taxon>
        <taxon>Pseudonocardiales</taxon>
        <taxon>Pseudonocardiaceae</taxon>
        <taxon>Amycolatopsis</taxon>
    </lineage>
</organism>
<dbReference type="RefSeq" id="WP_143101730.1">
    <property type="nucleotide sequence ID" value="NZ_FOKG01000001.1"/>
</dbReference>
<feature type="transmembrane region" description="Helical" evidence="2">
    <location>
        <begin position="214"/>
        <end position="236"/>
    </location>
</feature>
<dbReference type="OrthoDB" id="2717873at2"/>
<feature type="transmembrane region" description="Helical" evidence="2">
    <location>
        <begin position="257"/>
        <end position="283"/>
    </location>
</feature>
<gene>
    <name evidence="3" type="ORF">SAMN05216266_10164</name>
</gene>
<feature type="transmembrane region" description="Helical" evidence="2">
    <location>
        <begin position="303"/>
        <end position="324"/>
    </location>
</feature>
<evidence type="ECO:0008006" key="5">
    <source>
        <dbReference type="Google" id="ProtNLM"/>
    </source>
</evidence>
<keyword evidence="2" id="KW-0472">Membrane</keyword>
<feature type="transmembrane region" description="Helical" evidence="2">
    <location>
        <begin position="135"/>
        <end position="154"/>
    </location>
</feature>
<dbReference type="STRING" id="490629.SAMN05216266_10164"/>
<feature type="transmembrane region" description="Helical" evidence="2">
    <location>
        <begin position="181"/>
        <end position="202"/>
    </location>
</feature>
<dbReference type="Proteomes" id="UP000243799">
    <property type="component" value="Unassembled WGS sequence"/>
</dbReference>
<name>A0A1I0V7U4_9PSEU</name>